<gene>
    <name evidence="1" type="ORF">METZ01_LOCUS126669</name>
</gene>
<proteinExistence type="predicted"/>
<organism evidence="1">
    <name type="scientific">marine metagenome</name>
    <dbReference type="NCBI Taxonomy" id="408172"/>
    <lineage>
        <taxon>unclassified sequences</taxon>
        <taxon>metagenomes</taxon>
        <taxon>ecological metagenomes</taxon>
    </lineage>
</organism>
<dbReference type="EMBL" id="UINC01017724">
    <property type="protein sequence ID" value="SVA73815.1"/>
    <property type="molecule type" value="Genomic_DNA"/>
</dbReference>
<dbReference type="Pfam" id="PF11649">
    <property type="entry name" value="T4_neck-protein"/>
    <property type="match status" value="1"/>
</dbReference>
<sequence length="289" mass="31557">MATNQYFNLHGTNTPEQRLIENLNIEAIKTFGTDVYYCPRTLNDEDTLMGEDNTASYNSAHTIEMYIKSVDGFEGEGDFISKFGLQIKDQITFTVARRRWTELNVQGDGRADAPHEGDLIYFPTTEALFQILFVEDEAVFYQTGALQTYDMLCEMFTYSDQSFNTGIDTIDAIERAQSYSIDFTMDTGSGNYTVGEQVYQGASLAAATVKGEVASWNAADKLLNLINMTGNFSGTVNIVGDSSSATYSITSFDAQSSAADTAASADNAEIEAAADAIIDFTEGNPFGSL</sequence>
<dbReference type="AlphaFoldDB" id="A0A381Y9Z4"/>
<accession>A0A381Y9Z4</accession>
<protein>
    <recommendedName>
        <fullName evidence="2">Neck protein</fullName>
    </recommendedName>
</protein>
<evidence type="ECO:0008006" key="2">
    <source>
        <dbReference type="Google" id="ProtNLM"/>
    </source>
</evidence>
<dbReference type="InterPro" id="IPR021674">
    <property type="entry name" value="Phage_T4_Gp14_neck-protein"/>
</dbReference>
<reference evidence="1" key="1">
    <citation type="submission" date="2018-05" db="EMBL/GenBank/DDBJ databases">
        <authorList>
            <person name="Lanie J.A."/>
            <person name="Ng W.-L."/>
            <person name="Kazmierczak K.M."/>
            <person name="Andrzejewski T.M."/>
            <person name="Davidsen T.M."/>
            <person name="Wayne K.J."/>
            <person name="Tettelin H."/>
            <person name="Glass J.I."/>
            <person name="Rusch D."/>
            <person name="Podicherti R."/>
            <person name="Tsui H.-C.T."/>
            <person name="Winkler M.E."/>
        </authorList>
    </citation>
    <scope>NUCLEOTIDE SEQUENCE</scope>
</reference>
<name>A0A381Y9Z4_9ZZZZ</name>
<evidence type="ECO:0000313" key="1">
    <source>
        <dbReference type="EMBL" id="SVA73815.1"/>
    </source>
</evidence>